<evidence type="ECO:0000256" key="7">
    <source>
        <dbReference type="RuleBase" id="RU000382"/>
    </source>
</evidence>
<dbReference type="PANTHER" id="PTHR43321">
    <property type="entry name" value="GLUTAMATE DECARBOXYLASE"/>
    <property type="match status" value="1"/>
</dbReference>
<dbReference type="Gene3D" id="4.10.280.50">
    <property type="match status" value="1"/>
</dbReference>
<name>A0ABR2Z447_9CHLO</name>
<evidence type="ECO:0000313" key="10">
    <source>
        <dbReference type="Proteomes" id="UP001491310"/>
    </source>
</evidence>
<keyword evidence="5 7" id="KW-0456">Lyase</keyword>
<sequence>MAESILLQIPSAPEVHQNSQEDDATFLRLYGGHSRRQRKVNTKQVLDLHSAERMEGHKSAQQADVVNASKEHFQWILPAITYSSMQPSRTEFPKDTIPAHVAKDLVLDMRALDEQPRMNLATFVTTYMEDDAEEVFRKTWNVNGADASQYPSCKTMEDRCVAMLSNLYHSPASKPCGAATVGCTEACLLSGLAAKKLWQRRRRATGKSTDRPNLVVGAHFQVCWKKFCVYFDVEMRAVPVREDYLVLDPKDVPQHVDENTIGVVSIFGSTYNGQFEDVKALDAVVEDLNQKNGWELPILVDAASGGFVAPFLYPDLVWDFQLKNVHSICVSGHKYGMVYPGIGWVIYRDESCLPDDMVLTTSYLGKPEPTMTINFSRNAAQVAASYYNFIRLGRMGYTLILQNLMSTAKRLGDSLEKTGHFWVVNEPTVPVVAFALTKVDGKDRVYDEYDVMYRIREYRWMLPAYSCPENAKNITLLRAVIRLDVTLEMVDDLAQHLQDVVEWLDMHYNGADPEHLKKIKERFQKQEPDAEMGL</sequence>
<evidence type="ECO:0000256" key="3">
    <source>
        <dbReference type="ARBA" id="ARBA00012421"/>
    </source>
</evidence>
<dbReference type="InterPro" id="IPR015421">
    <property type="entry name" value="PyrdxlP-dep_Trfase_major"/>
</dbReference>
<keyword evidence="8" id="KW-0210">Decarboxylase</keyword>
<keyword evidence="4 7" id="KW-0663">Pyridoxal phosphate</keyword>
<evidence type="ECO:0000256" key="4">
    <source>
        <dbReference type="ARBA" id="ARBA00022898"/>
    </source>
</evidence>
<comment type="catalytic activity">
    <reaction evidence="6 8">
        <text>L-glutamate + H(+) = 4-aminobutanoate + CO2</text>
        <dbReference type="Rhea" id="RHEA:17785"/>
        <dbReference type="ChEBI" id="CHEBI:15378"/>
        <dbReference type="ChEBI" id="CHEBI:16526"/>
        <dbReference type="ChEBI" id="CHEBI:29985"/>
        <dbReference type="ChEBI" id="CHEBI:59888"/>
        <dbReference type="EC" id="4.1.1.15"/>
    </reaction>
</comment>
<comment type="similarity">
    <text evidence="2 7">Belongs to the group II decarboxylase family.</text>
</comment>
<dbReference type="PANTHER" id="PTHR43321:SF3">
    <property type="entry name" value="GLUTAMATE DECARBOXYLASE"/>
    <property type="match status" value="1"/>
</dbReference>
<dbReference type="Gene3D" id="3.40.640.10">
    <property type="entry name" value="Type I PLP-dependent aspartate aminotransferase-like (Major domain)"/>
    <property type="match status" value="1"/>
</dbReference>
<evidence type="ECO:0000256" key="8">
    <source>
        <dbReference type="RuleBase" id="RU361171"/>
    </source>
</evidence>
<evidence type="ECO:0000313" key="9">
    <source>
        <dbReference type="EMBL" id="KAK9918415.1"/>
    </source>
</evidence>
<dbReference type="InterPro" id="IPR010107">
    <property type="entry name" value="Glutamate_decarboxylase"/>
</dbReference>
<dbReference type="Gene3D" id="3.90.1150.160">
    <property type="match status" value="1"/>
</dbReference>
<evidence type="ECO:0000256" key="5">
    <source>
        <dbReference type="ARBA" id="ARBA00023239"/>
    </source>
</evidence>
<accession>A0ABR2Z447</accession>
<dbReference type="InterPro" id="IPR015424">
    <property type="entry name" value="PyrdxlP-dep_Trfase"/>
</dbReference>
<dbReference type="Pfam" id="PF00282">
    <property type="entry name" value="Pyridoxal_deC"/>
    <property type="match status" value="1"/>
</dbReference>
<dbReference type="EC" id="4.1.1.15" evidence="3 8"/>
<evidence type="ECO:0000256" key="2">
    <source>
        <dbReference type="ARBA" id="ARBA00009533"/>
    </source>
</evidence>
<dbReference type="Proteomes" id="UP001491310">
    <property type="component" value="Unassembled WGS sequence"/>
</dbReference>
<protein>
    <recommendedName>
        <fullName evidence="3 8">Glutamate decarboxylase</fullName>
        <ecNumber evidence="3 8">4.1.1.15</ecNumber>
    </recommendedName>
</protein>
<evidence type="ECO:0000256" key="6">
    <source>
        <dbReference type="ARBA" id="ARBA00048868"/>
    </source>
</evidence>
<comment type="cofactor">
    <cofactor evidence="1 7">
        <name>pyridoxal 5'-phosphate</name>
        <dbReference type="ChEBI" id="CHEBI:597326"/>
    </cofactor>
</comment>
<dbReference type="SUPFAM" id="SSF53383">
    <property type="entry name" value="PLP-dependent transferases"/>
    <property type="match status" value="1"/>
</dbReference>
<reference evidence="9 10" key="1">
    <citation type="journal article" date="2024" name="Nat. Commun.">
        <title>Phylogenomics reveals the evolutionary origins of lichenization in chlorophyte algae.</title>
        <authorList>
            <person name="Puginier C."/>
            <person name="Libourel C."/>
            <person name="Otte J."/>
            <person name="Skaloud P."/>
            <person name="Haon M."/>
            <person name="Grisel S."/>
            <person name="Petersen M."/>
            <person name="Berrin J.G."/>
            <person name="Delaux P.M."/>
            <person name="Dal Grande F."/>
            <person name="Keller J."/>
        </authorList>
    </citation>
    <scope>NUCLEOTIDE SEQUENCE [LARGE SCALE GENOMIC DNA]</scope>
    <source>
        <strain evidence="9 10">SAG 216-7</strain>
    </source>
</reference>
<gene>
    <name evidence="9" type="ORF">WJX75_003988</name>
</gene>
<dbReference type="NCBIfam" id="TIGR01788">
    <property type="entry name" value="Glu-decarb-GAD"/>
    <property type="match status" value="1"/>
</dbReference>
<dbReference type="EMBL" id="JALJOT010000001">
    <property type="protein sequence ID" value="KAK9918415.1"/>
    <property type="molecule type" value="Genomic_DNA"/>
</dbReference>
<proteinExistence type="inferred from homology"/>
<keyword evidence="10" id="KW-1185">Reference proteome</keyword>
<comment type="caution">
    <text evidence="9">The sequence shown here is derived from an EMBL/GenBank/DDBJ whole genome shotgun (WGS) entry which is preliminary data.</text>
</comment>
<organism evidence="9 10">
    <name type="scientific">Coccomyxa subellipsoidea</name>
    <dbReference type="NCBI Taxonomy" id="248742"/>
    <lineage>
        <taxon>Eukaryota</taxon>
        <taxon>Viridiplantae</taxon>
        <taxon>Chlorophyta</taxon>
        <taxon>core chlorophytes</taxon>
        <taxon>Trebouxiophyceae</taxon>
        <taxon>Trebouxiophyceae incertae sedis</taxon>
        <taxon>Coccomyxaceae</taxon>
        <taxon>Coccomyxa</taxon>
    </lineage>
</organism>
<evidence type="ECO:0000256" key="1">
    <source>
        <dbReference type="ARBA" id="ARBA00001933"/>
    </source>
</evidence>
<dbReference type="InterPro" id="IPR002129">
    <property type="entry name" value="PyrdxlP-dep_de-COase"/>
</dbReference>